<evidence type="ECO:0000313" key="3">
    <source>
        <dbReference type="Proteomes" id="UP000681720"/>
    </source>
</evidence>
<accession>A0A8S2R4C2</accession>
<dbReference type="AlphaFoldDB" id="A0A8S2R4C2"/>
<name>A0A8S2R4C2_9BILA</name>
<dbReference type="Proteomes" id="UP000681720">
    <property type="component" value="Unassembled WGS sequence"/>
</dbReference>
<evidence type="ECO:0000313" key="2">
    <source>
        <dbReference type="EMBL" id="CAF4138550.1"/>
    </source>
</evidence>
<protein>
    <recommendedName>
        <fullName evidence="1">Tc1-like transposase DDE domain-containing protein</fullName>
    </recommendedName>
</protein>
<dbReference type="GO" id="GO:0003676">
    <property type="term" value="F:nucleic acid binding"/>
    <property type="evidence" value="ECO:0007669"/>
    <property type="project" value="InterPro"/>
</dbReference>
<gene>
    <name evidence="2" type="ORF">GIL414_LOCUS18889</name>
</gene>
<dbReference type="InterPro" id="IPR036397">
    <property type="entry name" value="RNaseH_sf"/>
</dbReference>
<organism evidence="2 3">
    <name type="scientific">Rotaria magnacalcarata</name>
    <dbReference type="NCBI Taxonomy" id="392030"/>
    <lineage>
        <taxon>Eukaryota</taxon>
        <taxon>Metazoa</taxon>
        <taxon>Spiralia</taxon>
        <taxon>Gnathifera</taxon>
        <taxon>Rotifera</taxon>
        <taxon>Eurotatoria</taxon>
        <taxon>Bdelloidea</taxon>
        <taxon>Philodinida</taxon>
        <taxon>Philodinidae</taxon>
        <taxon>Rotaria</taxon>
    </lineage>
</organism>
<dbReference type="InterPro" id="IPR038717">
    <property type="entry name" value="Tc1-like_DDE_dom"/>
</dbReference>
<sequence length="148" mass="16818">MAPKSYDSPSIYGWGQCTTQTFLNGSNQKGYAGYDGDIKENDLIELIINSEISNIKLINHRSTKRYQIPIDASKSPFPWKLSVNLVNINDRVRIQDLAPWHTSHIVTTKMKQMKLNVLGWPAKSPDLNPIEMAWSILDKKIDGNAYLQ</sequence>
<proteinExistence type="predicted"/>
<dbReference type="Gene3D" id="3.30.420.10">
    <property type="entry name" value="Ribonuclease H-like superfamily/Ribonuclease H"/>
    <property type="match status" value="1"/>
</dbReference>
<feature type="domain" description="Tc1-like transposase DDE" evidence="1">
    <location>
        <begin position="94"/>
        <end position="145"/>
    </location>
</feature>
<evidence type="ECO:0000259" key="1">
    <source>
        <dbReference type="Pfam" id="PF13358"/>
    </source>
</evidence>
<comment type="caution">
    <text evidence="2">The sequence shown here is derived from an EMBL/GenBank/DDBJ whole genome shotgun (WGS) entry which is preliminary data.</text>
</comment>
<reference evidence="2" key="1">
    <citation type="submission" date="2021-02" db="EMBL/GenBank/DDBJ databases">
        <authorList>
            <person name="Nowell W R."/>
        </authorList>
    </citation>
    <scope>NUCLEOTIDE SEQUENCE</scope>
</reference>
<dbReference type="EMBL" id="CAJOBJ010009446">
    <property type="protein sequence ID" value="CAF4138550.1"/>
    <property type="molecule type" value="Genomic_DNA"/>
</dbReference>
<dbReference type="Pfam" id="PF13358">
    <property type="entry name" value="DDE_3"/>
    <property type="match status" value="1"/>
</dbReference>